<keyword evidence="3" id="KW-1185">Reference proteome</keyword>
<dbReference type="EMBL" id="CP000142">
    <property type="protein sequence ID" value="ABA90188.1"/>
    <property type="molecule type" value="Genomic_DNA"/>
</dbReference>
<dbReference type="HOGENOM" id="CLU_2667828_0_0_7"/>
<dbReference type="STRING" id="338963.Pcar_2953"/>
<dbReference type="AlphaFoldDB" id="Q3A0B9"/>
<feature type="region of interest" description="Disordered" evidence="1">
    <location>
        <begin position="1"/>
        <end position="23"/>
    </location>
</feature>
<evidence type="ECO:0000313" key="3">
    <source>
        <dbReference type="Proteomes" id="UP000002534"/>
    </source>
</evidence>
<feature type="region of interest" description="Disordered" evidence="1">
    <location>
        <begin position="53"/>
        <end position="75"/>
    </location>
</feature>
<accession>Q3A0B9</accession>
<protein>
    <submittedName>
        <fullName evidence="2">Uncharacterized protein</fullName>
    </submittedName>
</protein>
<evidence type="ECO:0000256" key="1">
    <source>
        <dbReference type="SAM" id="MobiDB-lite"/>
    </source>
</evidence>
<reference evidence="3" key="1">
    <citation type="submission" date="2005-10" db="EMBL/GenBank/DDBJ databases">
        <title>Complete sequence of Pelobacter carbinolicus DSM 2380.</title>
        <authorList>
            <person name="Copeland A."/>
            <person name="Lucas S."/>
            <person name="Lapidus A."/>
            <person name="Barry K."/>
            <person name="Detter J.C."/>
            <person name="Glavina T."/>
            <person name="Hammon N."/>
            <person name="Israni S."/>
            <person name="Pitluck S."/>
            <person name="Chertkov O."/>
            <person name="Schmutz J."/>
            <person name="Larimer F."/>
            <person name="Land M."/>
            <person name="Kyrpides N."/>
            <person name="Ivanova N."/>
            <person name="Richardson P."/>
        </authorList>
    </citation>
    <scope>NUCLEOTIDE SEQUENCE [LARGE SCALE GENOMIC DNA]</scope>
    <source>
        <strain evidence="3">DSM 2380 / NBRC 103641 / GraBd1</strain>
    </source>
</reference>
<reference evidence="2 3" key="2">
    <citation type="journal article" date="2012" name="BMC Genomics">
        <title>The genome of Pelobacter carbinolicus reveals surprising metabolic capabilities and physiological features.</title>
        <authorList>
            <person name="Aklujkar M."/>
            <person name="Haveman S.A."/>
            <person name="Didonato R.Jr."/>
            <person name="Chertkov O."/>
            <person name="Han C.S."/>
            <person name="Land M.L."/>
            <person name="Brown P."/>
            <person name="Lovley D.R."/>
        </authorList>
    </citation>
    <scope>NUCLEOTIDE SEQUENCE [LARGE SCALE GENOMIC DNA]</scope>
    <source>
        <strain evidence="3">DSM 2380 / NBRC 103641 / GraBd1</strain>
    </source>
</reference>
<sequence length="75" mass="8783">MLDAQKPLVGNGTPEETSSIDGQTELFPEFEELRQQISRRIRDNQRFLERVFDEDFAEDEAGDESEEEQESFEEL</sequence>
<evidence type="ECO:0000313" key="2">
    <source>
        <dbReference type="EMBL" id="ABA90188.1"/>
    </source>
</evidence>
<dbReference type="RefSeq" id="WP_011342741.1">
    <property type="nucleotide sequence ID" value="NC_007498.2"/>
</dbReference>
<proteinExistence type="predicted"/>
<gene>
    <name evidence="2" type="ordered locus">Pcar_2953</name>
</gene>
<dbReference type="KEGG" id="pca:Pcar_2953"/>
<name>Q3A0B9_SYNC1</name>
<dbReference type="Proteomes" id="UP000002534">
    <property type="component" value="Chromosome"/>
</dbReference>
<organism evidence="2 3">
    <name type="scientific">Syntrophotalea carbinolica (strain DSM 2380 / NBRC 103641 / GraBd1)</name>
    <name type="common">Pelobacter carbinolicus</name>
    <dbReference type="NCBI Taxonomy" id="338963"/>
    <lineage>
        <taxon>Bacteria</taxon>
        <taxon>Pseudomonadati</taxon>
        <taxon>Thermodesulfobacteriota</taxon>
        <taxon>Desulfuromonadia</taxon>
        <taxon>Desulfuromonadales</taxon>
        <taxon>Syntrophotaleaceae</taxon>
        <taxon>Syntrophotalea</taxon>
    </lineage>
</organism>
<feature type="compositionally biased region" description="Acidic residues" evidence="1">
    <location>
        <begin position="54"/>
        <end position="75"/>
    </location>
</feature>